<keyword evidence="2" id="KW-0812">Transmembrane</keyword>
<dbReference type="Proteomes" id="UP000199086">
    <property type="component" value="Unassembled WGS sequence"/>
</dbReference>
<dbReference type="Pfam" id="PF09992">
    <property type="entry name" value="NAGPA"/>
    <property type="match status" value="1"/>
</dbReference>
<protein>
    <recommendedName>
        <fullName evidence="3">Phosphodiester glycosidase domain-containing protein</fullName>
    </recommendedName>
</protein>
<evidence type="ECO:0000313" key="5">
    <source>
        <dbReference type="Proteomes" id="UP000199086"/>
    </source>
</evidence>
<sequence>MTDFATNELPDRRRRDGAARSGVGTGHHKNFPQGRRPRRRRRWLAIPALVLATLLLWNGVSLGQALTAPGTDTTAARVAEWARDHGMSGLITVLEQWQYKLNPPKSGGAPARGAIQTGPTGAVRTESVRPATIRSQAGPALPGEGQWRPLYSYQGHTAALVTSLRPDKVHTSYVVHVVWMDPRLNSFVLHPGTKEPGPVPHESSQLSGSAASSVLASFNSGFKMVDAQGGYWQDGHAVAPLRASGASMVLGTNGTLKVESWPGGQPGAGVAAVRQNLTLLVDKGKVTPAVANPSPRIWGKTVGSAAAVWRSGVGTRADGSTVAVIGPSLTVGALAHILHDAGAVEAMQLDINKDWTSYITYTHNANATTAKKLTSDETAAADRYLQPSSRDFVAVMPRHA</sequence>
<keyword evidence="2" id="KW-1133">Transmembrane helix</keyword>
<name>A0A1G6HJY1_9ACTN</name>
<dbReference type="AlphaFoldDB" id="A0A1G6HJY1"/>
<organism evidence="4 5">
    <name type="scientific">Raineyella antarctica</name>
    <dbReference type="NCBI Taxonomy" id="1577474"/>
    <lineage>
        <taxon>Bacteria</taxon>
        <taxon>Bacillati</taxon>
        <taxon>Actinomycetota</taxon>
        <taxon>Actinomycetes</taxon>
        <taxon>Propionibacteriales</taxon>
        <taxon>Propionibacteriaceae</taxon>
        <taxon>Raineyella</taxon>
    </lineage>
</organism>
<dbReference type="EMBL" id="FMYF01000011">
    <property type="protein sequence ID" value="SDB94463.1"/>
    <property type="molecule type" value="Genomic_DNA"/>
</dbReference>
<dbReference type="InterPro" id="IPR018711">
    <property type="entry name" value="NAGPA"/>
</dbReference>
<feature type="compositionally biased region" description="Basic residues" evidence="1">
    <location>
        <begin position="26"/>
        <end position="37"/>
    </location>
</feature>
<gene>
    <name evidence="4" type="ORF">GA0111570_11112</name>
</gene>
<keyword evidence="5" id="KW-1185">Reference proteome</keyword>
<evidence type="ECO:0000256" key="2">
    <source>
        <dbReference type="SAM" id="Phobius"/>
    </source>
</evidence>
<dbReference type="RefSeq" id="WP_092612602.1">
    <property type="nucleotide sequence ID" value="NZ_FMYF01000011.1"/>
</dbReference>
<dbReference type="OrthoDB" id="141240at2"/>
<proteinExistence type="predicted"/>
<evidence type="ECO:0000313" key="4">
    <source>
        <dbReference type="EMBL" id="SDB94463.1"/>
    </source>
</evidence>
<dbReference type="STRING" id="1577474.GA0111570_11112"/>
<reference evidence="4 5" key="1">
    <citation type="submission" date="2016-06" db="EMBL/GenBank/DDBJ databases">
        <authorList>
            <person name="Olsen C.W."/>
            <person name="Carey S."/>
            <person name="Hinshaw L."/>
            <person name="Karasin A.I."/>
        </authorList>
    </citation>
    <scope>NUCLEOTIDE SEQUENCE [LARGE SCALE GENOMIC DNA]</scope>
    <source>
        <strain evidence="4 5">LZ-22</strain>
    </source>
</reference>
<feature type="domain" description="Phosphodiester glycosidase" evidence="3">
    <location>
        <begin position="227"/>
        <end position="350"/>
    </location>
</feature>
<feature type="compositionally biased region" description="Basic and acidic residues" evidence="1">
    <location>
        <begin position="9"/>
        <end position="18"/>
    </location>
</feature>
<feature type="transmembrane region" description="Helical" evidence="2">
    <location>
        <begin position="43"/>
        <end position="60"/>
    </location>
</feature>
<keyword evidence="2" id="KW-0472">Membrane</keyword>
<feature type="region of interest" description="Disordered" evidence="1">
    <location>
        <begin position="105"/>
        <end position="141"/>
    </location>
</feature>
<feature type="region of interest" description="Disordered" evidence="1">
    <location>
        <begin position="1"/>
        <end position="37"/>
    </location>
</feature>
<evidence type="ECO:0000259" key="3">
    <source>
        <dbReference type="Pfam" id="PF09992"/>
    </source>
</evidence>
<evidence type="ECO:0000256" key="1">
    <source>
        <dbReference type="SAM" id="MobiDB-lite"/>
    </source>
</evidence>
<accession>A0A1G6HJY1</accession>